<dbReference type="PANTHER" id="PTHR46796:SF6">
    <property type="entry name" value="ARAC SUBFAMILY"/>
    <property type="match status" value="1"/>
</dbReference>
<feature type="domain" description="HTH araC/xylS-type" evidence="4">
    <location>
        <begin position="201"/>
        <end position="301"/>
    </location>
</feature>
<dbReference type="SUPFAM" id="SSF46689">
    <property type="entry name" value="Homeodomain-like"/>
    <property type="match status" value="1"/>
</dbReference>
<evidence type="ECO:0000256" key="2">
    <source>
        <dbReference type="ARBA" id="ARBA00023125"/>
    </source>
</evidence>
<proteinExistence type="predicted"/>
<dbReference type="SMART" id="SM00342">
    <property type="entry name" value="HTH_ARAC"/>
    <property type="match status" value="1"/>
</dbReference>
<sequence>MFGRANKFNFISERVKLTEESVVLPKSGFRLTRLFSTGHELEISVHDSCALLLPINGRVGYRMTDLEVWASAGESALLSRPCDRWSVVDPMNDEFCQCLIFQFPETLNLYSEVDGIYSNQVLNKIPYGIEMEFRDPYNFRLARYLQLVADELSPSSPVSPSDRYLEGMEVLLEECLKDTIFRAGKAEEPQLSDLRDVKRARLAEALIHERFHEPLRVADMARELGMSVRSLQTAFSSVFQMSPRQMIAKVRLGYAYSRLSQPHSDDQVSTIALECGITHLSRFASEYFRRFGEYPKETLSRARLTSISRPKP</sequence>
<dbReference type="Gene3D" id="1.10.10.60">
    <property type="entry name" value="Homeodomain-like"/>
    <property type="match status" value="1"/>
</dbReference>
<protein>
    <submittedName>
        <fullName evidence="5">Exoenzyme S synthesis regulatory protein ExsA</fullName>
    </submittedName>
</protein>
<dbReference type="InterPro" id="IPR009057">
    <property type="entry name" value="Homeodomain-like_sf"/>
</dbReference>
<keyword evidence="6" id="KW-1185">Reference proteome</keyword>
<dbReference type="EMBL" id="CP022415">
    <property type="protein sequence ID" value="ASM73594.1"/>
    <property type="molecule type" value="Genomic_DNA"/>
</dbReference>
<reference evidence="5 6" key="1">
    <citation type="submission" date="2017-07" db="EMBL/GenBank/DDBJ databases">
        <title>Genome Sequence of Sulfitobacter pseudonitzschiae Strain SMR1 Isolated from a culture of the Diatom Skeletonema marinoi.</title>
        <authorList>
            <person name="Topel M."/>
            <person name="Pinder M.I.M."/>
            <person name="Johansson O.N."/>
            <person name="Kourtchenko O."/>
            <person name="Godhe A."/>
            <person name="Clarke A.K."/>
        </authorList>
    </citation>
    <scope>NUCLEOTIDE SEQUENCE [LARGE SCALE GENOMIC DNA]</scope>
    <source>
        <strain evidence="5 6">SMR1</strain>
    </source>
</reference>
<dbReference type="KEGG" id="spse:SULPSESMR1_02804"/>
<dbReference type="InterPro" id="IPR018060">
    <property type="entry name" value="HTH_AraC"/>
</dbReference>
<dbReference type="InterPro" id="IPR050204">
    <property type="entry name" value="AraC_XylS_family_regulators"/>
</dbReference>
<organism evidence="5 6">
    <name type="scientific">Pseudosulfitobacter pseudonitzschiae</name>
    <dbReference type="NCBI Taxonomy" id="1402135"/>
    <lineage>
        <taxon>Bacteria</taxon>
        <taxon>Pseudomonadati</taxon>
        <taxon>Pseudomonadota</taxon>
        <taxon>Alphaproteobacteria</taxon>
        <taxon>Rhodobacterales</taxon>
        <taxon>Roseobacteraceae</taxon>
        <taxon>Pseudosulfitobacter</taxon>
    </lineage>
</organism>
<evidence type="ECO:0000313" key="5">
    <source>
        <dbReference type="EMBL" id="ASM73594.1"/>
    </source>
</evidence>
<evidence type="ECO:0000256" key="1">
    <source>
        <dbReference type="ARBA" id="ARBA00023015"/>
    </source>
</evidence>
<dbReference type="GO" id="GO:0043565">
    <property type="term" value="F:sequence-specific DNA binding"/>
    <property type="evidence" value="ECO:0007669"/>
    <property type="project" value="InterPro"/>
</dbReference>
<gene>
    <name evidence="5" type="primary">exsA</name>
    <name evidence="5" type="ORF">SULPSESMR1_02804</name>
</gene>
<keyword evidence="3" id="KW-0804">Transcription</keyword>
<dbReference type="Proteomes" id="UP000199754">
    <property type="component" value="Chromosome"/>
</dbReference>
<keyword evidence="1" id="KW-0805">Transcription regulation</keyword>
<dbReference type="PROSITE" id="PS01124">
    <property type="entry name" value="HTH_ARAC_FAMILY_2"/>
    <property type="match status" value="1"/>
</dbReference>
<dbReference type="GO" id="GO:0003700">
    <property type="term" value="F:DNA-binding transcription factor activity"/>
    <property type="evidence" value="ECO:0007669"/>
    <property type="project" value="InterPro"/>
</dbReference>
<dbReference type="PANTHER" id="PTHR46796">
    <property type="entry name" value="HTH-TYPE TRANSCRIPTIONAL ACTIVATOR RHAS-RELATED"/>
    <property type="match status" value="1"/>
</dbReference>
<keyword evidence="2" id="KW-0238">DNA-binding</keyword>
<name>A0A221K3K9_9RHOB</name>
<dbReference type="AlphaFoldDB" id="A0A221K3K9"/>
<dbReference type="Pfam" id="PF12833">
    <property type="entry name" value="HTH_18"/>
    <property type="match status" value="1"/>
</dbReference>
<evidence type="ECO:0000256" key="3">
    <source>
        <dbReference type="ARBA" id="ARBA00023163"/>
    </source>
</evidence>
<accession>A0A221K3K9</accession>
<evidence type="ECO:0000313" key="6">
    <source>
        <dbReference type="Proteomes" id="UP000199754"/>
    </source>
</evidence>
<evidence type="ECO:0000259" key="4">
    <source>
        <dbReference type="PROSITE" id="PS01124"/>
    </source>
</evidence>